<comment type="similarity">
    <text evidence="1">Belongs to the NodU/CmcH family.</text>
</comment>
<reference evidence="4 5" key="1">
    <citation type="submission" date="2018-06" db="EMBL/GenBank/DDBJ databases">
        <title>Paenibacillus imtechensis sp. nov.</title>
        <authorList>
            <person name="Pinnaka A.K."/>
            <person name="Singh H."/>
            <person name="Kaur M."/>
        </authorList>
    </citation>
    <scope>NUCLEOTIDE SEQUENCE [LARGE SCALE GENOMIC DNA]</scope>
    <source>
        <strain evidence="4 5">SMB1</strain>
    </source>
</reference>
<evidence type="ECO:0000256" key="1">
    <source>
        <dbReference type="ARBA" id="ARBA00006129"/>
    </source>
</evidence>
<gene>
    <name evidence="4" type="ORF">DNH61_06405</name>
</gene>
<dbReference type="OrthoDB" id="9780777at2"/>
<dbReference type="Pfam" id="PF02543">
    <property type="entry name" value="Carbam_trans_N"/>
    <property type="match status" value="1"/>
</dbReference>
<feature type="domain" description="Carbamoyltransferase C-terminal" evidence="3">
    <location>
        <begin position="362"/>
        <end position="531"/>
    </location>
</feature>
<sequence>MNILGLGGSTHDFSACVTRGGLLESYIEEERVTRAKHSLHLGVSMRHCRAAGYCLDASGLTIDDMDEIIGSDIIEPAYYSKYAGRITLMNHHLAHAASAYYPSSFEEAAVLVADGRGSQEEGGSRKETFSFYYGRGKELVLLDRIYGEEADSDIANSLGKFYEEATAAIGFGFLEDGKTMGLAPYGTGRYVAAFSQLYELDSLGRFRQTPAQLAHMRSFIAEVCGREGEGDQARRDVAYAVQYHTEQAWIAACRYLHRLTGAENLCLAGGVALNSVANEKLLRFTPFKRIFVQPASGDAGTAIGSALYAHYRHKDNIRTADPRPFSPYLGRTYSTDECTRALAAHATRLNITKPANIYDTAARLLSEGSIIGWFSGRSEIGPRALGNRSILADPRQADMKDILNRRVKHREPFRPFAPIVLEERQEEYFALRHPSYYMLLVPEIIPSRQSDIPSVTHYDGTGRVQTVNSSLNPQLYQLVKAFDALTGTPVLLNTSFNDNGEPIVESPEDAVACFLRIDLDYLVIGDYLVQKSRQIGLSEGR</sequence>
<dbReference type="InterPro" id="IPR031730">
    <property type="entry name" value="Carbam_trans_C"/>
</dbReference>
<dbReference type="InterPro" id="IPR003696">
    <property type="entry name" value="Carbtransf_dom"/>
</dbReference>
<organism evidence="4 5">
    <name type="scientific">Paenibacillus sambharensis</name>
    <dbReference type="NCBI Taxonomy" id="1803190"/>
    <lineage>
        <taxon>Bacteria</taxon>
        <taxon>Bacillati</taxon>
        <taxon>Bacillota</taxon>
        <taxon>Bacilli</taxon>
        <taxon>Bacillales</taxon>
        <taxon>Paenibacillaceae</taxon>
        <taxon>Paenibacillus</taxon>
    </lineage>
</organism>
<dbReference type="AlphaFoldDB" id="A0A2W1LPP3"/>
<dbReference type="Gene3D" id="3.90.870.20">
    <property type="entry name" value="Carbamoyltransferase, C-terminal domain"/>
    <property type="match status" value="1"/>
</dbReference>
<dbReference type="GO" id="GO:0016740">
    <property type="term" value="F:transferase activity"/>
    <property type="evidence" value="ECO:0007669"/>
    <property type="project" value="UniProtKB-KW"/>
</dbReference>
<dbReference type="SUPFAM" id="SSF53067">
    <property type="entry name" value="Actin-like ATPase domain"/>
    <property type="match status" value="1"/>
</dbReference>
<dbReference type="InterPro" id="IPR043129">
    <property type="entry name" value="ATPase_NBD"/>
</dbReference>
<dbReference type="RefSeq" id="WP_111145836.1">
    <property type="nucleotide sequence ID" value="NZ_QKRB01000036.1"/>
</dbReference>
<dbReference type="InterPro" id="IPR038152">
    <property type="entry name" value="Carbam_trans_C_sf"/>
</dbReference>
<feature type="domain" description="Carbamoyltransferase" evidence="2">
    <location>
        <begin position="85"/>
        <end position="307"/>
    </location>
</feature>
<evidence type="ECO:0000313" key="4">
    <source>
        <dbReference type="EMBL" id="PZD96825.1"/>
    </source>
</evidence>
<protein>
    <submittedName>
        <fullName evidence="4">Carbamoyltransferase</fullName>
    </submittedName>
</protein>
<dbReference type="Pfam" id="PF16861">
    <property type="entry name" value="Carbam_trans_C"/>
    <property type="match status" value="1"/>
</dbReference>
<keyword evidence="5" id="KW-1185">Reference proteome</keyword>
<dbReference type="PANTHER" id="PTHR34847:SF1">
    <property type="entry name" value="NODULATION PROTEIN U"/>
    <property type="match status" value="1"/>
</dbReference>
<evidence type="ECO:0000313" key="5">
    <source>
        <dbReference type="Proteomes" id="UP000249522"/>
    </source>
</evidence>
<dbReference type="EMBL" id="QKRB01000036">
    <property type="protein sequence ID" value="PZD96825.1"/>
    <property type="molecule type" value="Genomic_DNA"/>
</dbReference>
<name>A0A2W1LPP3_9BACL</name>
<dbReference type="Gene3D" id="3.30.420.40">
    <property type="match status" value="2"/>
</dbReference>
<accession>A0A2W1LPP3</accession>
<dbReference type="InterPro" id="IPR051338">
    <property type="entry name" value="NodU/CmcH_Carbamoyltrnsfr"/>
</dbReference>
<keyword evidence="4" id="KW-0808">Transferase</keyword>
<evidence type="ECO:0000259" key="3">
    <source>
        <dbReference type="Pfam" id="PF16861"/>
    </source>
</evidence>
<dbReference type="Proteomes" id="UP000249522">
    <property type="component" value="Unassembled WGS sequence"/>
</dbReference>
<dbReference type="CDD" id="cd24098">
    <property type="entry name" value="ASKHA_NBD_TobZ_N"/>
    <property type="match status" value="1"/>
</dbReference>
<comment type="caution">
    <text evidence="4">The sequence shown here is derived from an EMBL/GenBank/DDBJ whole genome shotgun (WGS) entry which is preliminary data.</text>
</comment>
<proteinExistence type="inferred from homology"/>
<dbReference type="PANTHER" id="PTHR34847">
    <property type="entry name" value="NODULATION PROTEIN U"/>
    <property type="match status" value="1"/>
</dbReference>
<evidence type="ECO:0000259" key="2">
    <source>
        <dbReference type="Pfam" id="PF02543"/>
    </source>
</evidence>